<evidence type="ECO:0000313" key="2">
    <source>
        <dbReference type="EMBL" id="QPC45179.1"/>
    </source>
</evidence>
<name>A0A7S8HE58_9HYPH</name>
<sequence>MAVPASGVRGQEPAASDRFDPFVRIGTDDTVTVIVKHLEMGQGVATGLAMLVAEELDASWAQMRTEFAPVDVSLYANPMLHGMQATAESTSMANAFMQYREAGALARAALIAAAAEAWSVPAAEISAKDGLLSHPGQTSASFGAFADRAGSVAVPDSVTVKPDTEFSLIGARHARLDTPAKINGNALFASDIMEDDMLVAVVARPPRFGAAVAAFDDGQARKVEGVEDVVQIPGGIAVLARSTWPALKARSKLSITWDESGAETRSTRDLWADYHDRAATPGKPVRTEGSVSTALKGAPTALEANFRFPYLAHAPMEPLSSVIRFTGDRAEVWAASQTPSLDRTNVATVLQLAPEQVSIETLDAGGSFGRRGCFDSHYLTEAAHIARAHGQGRRIKTVWTRGDDIAGGYYRPMALHHVRAALDKNGMPTAWYHRIVSQSIFTGTGLEAAVSRDGIDRSPAGGVEHIPYAIPNLQVELHTVDTGVPVMRWRSMAHSHAAYVVETFIDELAATAGKDPVEYRLGLLATAPRLKAVLSLAAEKAGWGTPLADGRYRGVAAHSSFGTSVAQIAEIALDRTGRLKVERVVCALDCGLAINPDQVRAQMESAVGFGLGAALRNAITLDEGRVAETDFDSYQPLRMSDMPEVEVHIVASAEPPTGAGICGVPPIAPAVANAISSATGRRIRMLPFLPTKR</sequence>
<dbReference type="InterPro" id="IPR000674">
    <property type="entry name" value="Ald_Oxase/Xan_DH_a/b"/>
</dbReference>
<reference evidence="2 3" key="1">
    <citation type="submission" date="2020-06" db="EMBL/GenBank/DDBJ databases">
        <title>Genome sequence of 2 isolates from Red Sea Mangroves.</title>
        <authorList>
            <person name="Sefrji F."/>
            <person name="Michoud G."/>
            <person name="Merlino G."/>
            <person name="Daffonchio D."/>
        </authorList>
    </citation>
    <scope>NUCLEOTIDE SEQUENCE [LARGE SCALE GENOMIC DNA]</scope>
    <source>
        <strain evidence="2 3">R1DC25</strain>
    </source>
</reference>
<dbReference type="SUPFAM" id="SSF56003">
    <property type="entry name" value="Molybdenum cofactor-binding domain"/>
    <property type="match status" value="2"/>
</dbReference>
<dbReference type="PIRSF" id="PIRSF036389">
    <property type="entry name" value="IOR_B"/>
    <property type="match status" value="1"/>
</dbReference>
<protein>
    <submittedName>
        <fullName evidence="2">Xanthine dehydrogenase family protein molybdopterin-binding subunit</fullName>
    </submittedName>
</protein>
<feature type="domain" description="Aldehyde oxidase/xanthine dehydrogenase a/b hammerhead" evidence="1">
    <location>
        <begin position="183"/>
        <end position="261"/>
    </location>
</feature>
<dbReference type="KEGG" id="kmn:HW532_04440"/>
<dbReference type="PANTHER" id="PTHR47495">
    <property type="entry name" value="ALDEHYDE DEHYDROGENASE"/>
    <property type="match status" value="1"/>
</dbReference>
<evidence type="ECO:0000259" key="1">
    <source>
        <dbReference type="SMART" id="SM01008"/>
    </source>
</evidence>
<organism evidence="2 3">
    <name type="scientific">Kaustia mangrovi</name>
    <dbReference type="NCBI Taxonomy" id="2593653"/>
    <lineage>
        <taxon>Bacteria</taxon>
        <taxon>Pseudomonadati</taxon>
        <taxon>Pseudomonadota</taxon>
        <taxon>Alphaproteobacteria</taxon>
        <taxon>Hyphomicrobiales</taxon>
        <taxon>Parvibaculaceae</taxon>
        <taxon>Kaustia</taxon>
    </lineage>
</organism>
<dbReference type="SMART" id="SM01008">
    <property type="entry name" value="Ald_Xan_dh_C"/>
    <property type="match status" value="1"/>
</dbReference>
<proteinExistence type="predicted"/>
<dbReference type="InterPro" id="IPR052516">
    <property type="entry name" value="N-heterocyclic_Hydroxylase"/>
</dbReference>
<dbReference type="Pfam" id="PF20256">
    <property type="entry name" value="MoCoBD_2"/>
    <property type="match status" value="2"/>
</dbReference>
<dbReference type="PANTHER" id="PTHR47495:SF2">
    <property type="entry name" value="ALDEHYDE DEHYDROGENASE"/>
    <property type="match status" value="1"/>
</dbReference>
<dbReference type="AlphaFoldDB" id="A0A7S8HE58"/>
<dbReference type="Gene3D" id="3.30.365.10">
    <property type="entry name" value="Aldehyde oxidase/xanthine dehydrogenase, molybdopterin binding domain"/>
    <property type="match status" value="4"/>
</dbReference>
<gene>
    <name evidence="2" type="ORF">HW532_04440</name>
</gene>
<accession>A0A7S8HE58</accession>
<dbReference type="Pfam" id="PF02738">
    <property type="entry name" value="MoCoBD_1"/>
    <property type="match status" value="1"/>
</dbReference>
<dbReference type="InterPro" id="IPR046867">
    <property type="entry name" value="AldOxase/xan_DH_MoCoBD2"/>
</dbReference>
<dbReference type="Proteomes" id="UP000593594">
    <property type="component" value="Chromosome"/>
</dbReference>
<dbReference type="Gene3D" id="3.90.1170.50">
    <property type="entry name" value="Aldehyde oxidase/xanthine dehydrogenase, a/b hammerhead"/>
    <property type="match status" value="1"/>
</dbReference>
<evidence type="ECO:0000313" key="3">
    <source>
        <dbReference type="Proteomes" id="UP000593594"/>
    </source>
</evidence>
<dbReference type="GO" id="GO:0016491">
    <property type="term" value="F:oxidoreductase activity"/>
    <property type="evidence" value="ECO:0007669"/>
    <property type="project" value="InterPro"/>
</dbReference>
<dbReference type="InterPro" id="IPR008274">
    <property type="entry name" value="AldOxase/xan_DH_MoCoBD1"/>
</dbReference>
<dbReference type="InterPro" id="IPR037165">
    <property type="entry name" value="AldOxase/xan_DH_Mopterin-bd_sf"/>
</dbReference>
<dbReference type="EMBL" id="CP058214">
    <property type="protein sequence ID" value="QPC45179.1"/>
    <property type="molecule type" value="Genomic_DNA"/>
</dbReference>
<dbReference type="InterPro" id="IPR012368">
    <property type="entry name" value="OxRdtase_Mopterin-bd_su_IorB"/>
</dbReference>
<keyword evidence="3" id="KW-1185">Reference proteome</keyword>